<dbReference type="PIRSF" id="PIRSF009467">
    <property type="entry name" value="Ureas_acces_UreF"/>
    <property type="match status" value="1"/>
</dbReference>
<dbReference type="Pfam" id="PF01730">
    <property type="entry name" value="UreF"/>
    <property type="match status" value="1"/>
</dbReference>
<comment type="subunit">
    <text evidence="3">UreD, UreF and UreG form a complex that acts as a GTP-hydrolysis-dependent molecular chaperone, activating the urease apoprotein by helping to assemble the nickel containing metallocenter of UreC. The UreE protein probably delivers the nickel.</text>
</comment>
<dbReference type="RefSeq" id="WP_071656897.1">
    <property type="nucleotide sequence ID" value="NZ_MLCF01000062.1"/>
</dbReference>
<dbReference type="Gene3D" id="1.10.4190.10">
    <property type="entry name" value="Urease accessory protein UreF"/>
    <property type="match status" value="1"/>
</dbReference>
<keyword evidence="2 3" id="KW-0143">Chaperone</keyword>
<keyword evidence="1 3" id="KW-0996">Nickel insertion</keyword>
<comment type="function">
    <text evidence="3">Required for maturation of urease via the functional incorporation of the urease nickel metallocenter.</text>
</comment>
<dbReference type="AlphaFoldDB" id="A0A1J7C6K1"/>
<dbReference type="HAMAP" id="MF_01385">
    <property type="entry name" value="UreF"/>
    <property type="match status" value="1"/>
</dbReference>
<evidence type="ECO:0000256" key="2">
    <source>
        <dbReference type="ARBA" id="ARBA00023186"/>
    </source>
</evidence>
<dbReference type="GO" id="GO:0005737">
    <property type="term" value="C:cytoplasm"/>
    <property type="evidence" value="ECO:0007669"/>
    <property type="project" value="UniProtKB-SubCell"/>
</dbReference>
<dbReference type="PANTHER" id="PTHR33620">
    <property type="entry name" value="UREASE ACCESSORY PROTEIN F"/>
    <property type="match status" value="1"/>
</dbReference>
<evidence type="ECO:0000313" key="5">
    <source>
        <dbReference type="Proteomes" id="UP000243342"/>
    </source>
</evidence>
<evidence type="ECO:0000256" key="3">
    <source>
        <dbReference type="HAMAP-Rule" id="MF_01385"/>
    </source>
</evidence>
<comment type="subcellular location">
    <subcellularLocation>
        <location evidence="3">Cytoplasm</location>
    </subcellularLocation>
</comment>
<keyword evidence="3" id="KW-0963">Cytoplasm</keyword>
<reference evidence="4 5" key="1">
    <citation type="submission" date="2016-10" db="EMBL/GenBank/DDBJ databases">
        <title>Genome sequence of Streptomyces gilvigriseus MUSC 26.</title>
        <authorList>
            <person name="Lee L.-H."/>
            <person name="Ser H.-L."/>
        </authorList>
    </citation>
    <scope>NUCLEOTIDE SEQUENCE [LARGE SCALE GENOMIC DNA]</scope>
    <source>
        <strain evidence="4 5">MUSC 26</strain>
    </source>
</reference>
<evidence type="ECO:0000256" key="1">
    <source>
        <dbReference type="ARBA" id="ARBA00022988"/>
    </source>
</evidence>
<comment type="caution">
    <text evidence="4">The sequence shown here is derived from an EMBL/GenBank/DDBJ whole genome shotgun (WGS) entry which is preliminary data.</text>
</comment>
<dbReference type="PANTHER" id="PTHR33620:SF1">
    <property type="entry name" value="UREASE ACCESSORY PROTEIN F"/>
    <property type="match status" value="1"/>
</dbReference>
<keyword evidence="5" id="KW-1185">Reference proteome</keyword>
<gene>
    <name evidence="3" type="primary">ureF</name>
    <name evidence="4" type="ORF">BIV57_12615</name>
</gene>
<dbReference type="OrthoDB" id="9798772at2"/>
<dbReference type="InterPro" id="IPR038277">
    <property type="entry name" value="UreF_sf"/>
</dbReference>
<dbReference type="Proteomes" id="UP000243342">
    <property type="component" value="Unassembled WGS sequence"/>
</dbReference>
<proteinExistence type="inferred from homology"/>
<evidence type="ECO:0000313" key="4">
    <source>
        <dbReference type="EMBL" id="OIV37164.1"/>
    </source>
</evidence>
<comment type="similarity">
    <text evidence="3">Belongs to the UreF family.</text>
</comment>
<protein>
    <recommendedName>
        <fullName evidence="3">Urease accessory protein UreF</fullName>
    </recommendedName>
</protein>
<dbReference type="STRING" id="1428644.BIV57_12615"/>
<dbReference type="EMBL" id="MLCF01000062">
    <property type="protein sequence ID" value="OIV37164.1"/>
    <property type="molecule type" value="Genomic_DNA"/>
</dbReference>
<organism evidence="4 5">
    <name type="scientific">Mangrovactinospora gilvigrisea</name>
    <dbReference type="NCBI Taxonomy" id="1428644"/>
    <lineage>
        <taxon>Bacteria</taxon>
        <taxon>Bacillati</taxon>
        <taxon>Actinomycetota</taxon>
        <taxon>Actinomycetes</taxon>
        <taxon>Kitasatosporales</taxon>
        <taxon>Streptomycetaceae</taxon>
        <taxon>Mangrovactinospora</taxon>
    </lineage>
</organism>
<dbReference type="InterPro" id="IPR002639">
    <property type="entry name" value="UreF"/>
</dbReference>
<sequence length="226" mass="23614">MSGVDELLAVLQLTDSAFPSGMYTLSHSLEGYQQARAVTPATLPALLAGILSAGAGPSDATAVALAHRACTAGDWPAVAAVDRRLHATKLGREARQATVRTGRQLLDLTREIHRTPELETLAGLDGVRPCRPVVAAVAHAALGVPVEHAVAAELFGLAASLAGAALRLRLTDHRRAQLLLRRLAPAIERATADALARDLADLGGCTPLADLMGARHERAEARLFAS</sequence>
<accession>A0A1J7C6K1</accession>
<dbReference type="GO" id="GO:0016151">
    <property type="term" value="F:nickel cation binding"/>
    <property type="evidence" value="ECO:0007669"/>
    <property type="project" value="UniProtKB-UniRule"/>
</dbReference>
<name>A0A1J7C6K1_9ACTN</name>